<reference evidence="1" key="1">
    <citation type="journal article" date="2014" name="Int. J. Syst. Evol. Microbiol.">
        <title>Complete genome sequence of Corynebacterium casei LMG S-19264T (=DSM 44701T), isolated from a smear-ripened cheese.</title>
        <authorList>
            <consortium name="US DOE Joint Genome Institute (JGI-PGF)"/>
            <person name="Walter F."/>
            <person name="Albersmeier A."/>
            <person name="Kalinowski J."/>
            <person name="Ruckert C."/>
        </authorList>
    </citation>
    <scope>NUCLEOTIDE SEQUENCE</scope>
    <source>
        <strain evidence="1">KCTC 23310</strain>
    </source>
</reference>
<reference evidence="1" key="2">
    <citation type="submission" date="2020-09" db="EMBL/GenBank/DDBJ databases">
        <authorList>
            <person name="Sun Q."/>
            <person name="Kim S."/>
        </authorList>
    </citation>
    <scope>NUCLEOTIDE SEQUENCE</scope>
    <source>
        <strain evidence="1">KCTC 23310</strain>
    </source>
</reference>
<comment type="caution">
    <text evidence="1">The sequence shown here is derived from an EMBL/GenBank/DDBJ whole genome shotgun (WGS) entry which is preliminary data.</text>
</comment>
<dbReference type="Pfam" id="PF00353">
    <property type="entry name" value="HemolysinCabind"/>
    <property type="match status" value="2"/>
</dbReference>
<keyword evidence="2" id="KW-1185">Reference proteome</keyword>
<dbReference type="RefSeq" id="WP_189410322.1">
    <property type="nucleotide sequence ID" value="NZ_BMYJ01000002.1"/>
</dbReference>
<dbReference type="SUPFAM" id="SSF51120">
    <property type="entry name" value="beta-Roll"/>
    <property type="match status" value="1"/>
</dbReference>
<protein>
    <recommendedName>
        <fullName evidence="3">Calcium-binding protein</fullName>
    </recommendedName>
</protein>
<dbReference type="AlphaFoldDB" id="A0A918TH91"/>
<organism evidence="1 2">
    <name type="scientific">Neogemmobacter tilapiae</name>
    <dbReference type="NCBI Taxonomy" id="875041"/>
    <lineage>
        <taxon>Bacteria</taxon>
        <taxon>Pseudomonadati</taxon>
        <taxon>Pseudomonadota</taxon>
        <taxon>Alphaproteobacteria</taxon>
        <taxon>Rhodobacterales</taxon>
        <taxon>Paracoccaceae</taxon>
        <taxon>Neogemmobacter</taxon>
    </lineage>
</organism>
<dbReference type="GO" id="GO:0005509">
    <property type="term" value="F:calcium ion binding"/>
    <property type="evidence" value="ECO:0007669"/>
    <property type="project" value="InterPro"/>
</dbReference>
<evidence type="ECO:0008006" key="3">
    <source>
        <dbReference type="Google" id="ProtNLM"/>
    </source>
</evidence>
<dbReference type="EMBL" id="BMYJ01000002">
    <property type="protein sequence ID" value="GHC48339.1"/>
    <property type="molecule type" value="Genomic_DNA"/>
</dbReference>
<evidence type="ECO:0000313" key="1">
    <source>
        <dbReference type="EMBL" id="GHC48339.1"/>
    </source>
</evidence>
<dbReference type="InterPro" id="IPR001343">
    <property type="entry name" value="Hemolysn_Ca-bd"/>
</dbReference>
<dbReference type="InterPro" id="IPR018511">
    <property type="entry name" value="Hemolysin-typ_Ca-bd_CS"/>
</dbReference>
<name>A0A918TH91_9RHOB</name>
<dbReference type="Gene3D" id="2.150.10.10">
    <property type="entry name" value="Serralysin-like metalloprotease, C-terminal"/>
    <property type="match status" value="1"/>
</dbReference>
<dbReference type="PROSITE" id="PS00330">
    <property type="entry name" value="HEMOLYSIN_CALCIUM"/>
    <property type="match status" value="1"/>
</dbReference>
<dbReference type="Proteomes" id="UP000638981">
    <property type="component" value="Unassembled WGS sequence"/>
</dbReference>
<evidence type="ECO:0000313" key="2">
    <source>
        <dbReference type="Proteomes" id="UP000638981"/>
    </source>
</evidence>
<gene>
    <name evidence="1" type="ORF">GCM10007315_07920</name>
</gene>
<dbReference type="InterPro" id="IPR011049">
    <property type="entry name" value="Serralysin-like_metalloprot_C"/>
</dbReference>
<dbReference type="PRINTS" id="PR00313">
    <property type="entry name" value="CABNDNGRPT"/>
</dbReference>
<proteinExistence type="predicted"/>
<sequence length="412" mass="43183">MLIKAKTKAGVGIQYNLTATQNLIVEKGISLRSIDNFGVFGEAAKQTVTVEGLIIGVDDAIRLQGVGAQVTVAAGGRILGSNDDGIELSGANSLITNRGTIQGYYGTYQHFDGAGKATLINHGTLIGREDAVNFDLDAGSKTLLKNFGIITAGSDDALETYDSDDTVINKGTMWGDIELGSGKDIYDGRGGILIGTVNGADGDDLFRAGAGIERFDGGNDFDTLEFRTAKALTVDLNDNSLNTGWAKGDSYFGMDGLVGSATGNDRLFGHDGENRLVGLGGNDLLDGRDGADTLIGAAGKDTLTGGGGTDIFRYNALTDGGDVVTDFDPFLDTFEFARSVFKGLDLAGVLPSEQFLSGTTNKATTAAHRIIYNENNGQIWYDRDGSGVKFKGVLIATVTVGTELSNGDFLFV</sequence>
<accession>A0A918TH91</accession>